<dbReference type="PANTHER" id="PTHR33993">
    <property type="entry name" value="GLYOXALASE-RELATED"/>
    <property type="match status" value="1"/>
</dbReference>
<dbReference type="Pfam" id="PF00903">
    <property type="entry name" value="Glyoxalase"/>
    <property type="match status" value="1"/>
</dbReference>
<dbReference type="SUPFAM" id="SSF54593">
    <property type="entry name" value="Glyoxalase/Bleomycin resistance protein/Dihydroxybiphenyl dioxygenase"/>
    <property type="match status" value="1"/>
</dbReference>
<dbReference type="InterPro" id="IPR052164">
    <property type="entry name" value="Anthracycline_SecMetBiosynth"/>
</dbReference>
<dbReference type="RefSeq" id="WP_167500821.1">
    <property type="nucleotide sequence ID" value="NZ_JAALLH010000001.1"/>
</dbReference>
<evidence type="ECO:0000313" key="2">
    <source>
        <dbReference type="EMBL" id="NIY64221.1"/>
    </source>
</evidence>
<dbReference type="AlphaFoldDB" id="A0A7X6AWG8"/>
<reference evidence="2 3" key="1">
    <citation type="submission" date="2020-02" db="EMBL/GenBank/DDBJ databases">
        <title>Streptomyces malaysiensis DSM14702 (JHCC583434, PFL_A843) Genome sequencing and assembly.</title>
        <authorList>
            <person name="Samborskyy M."/>
        </authorList>
    </citation>
    <scope>NUCLEOTIDE SEQUENCE [LARGE SCALE GENOMIC DNA]</scope>
    <source>
        <strain evidence="2 3">DSM 14702</strain>
    </source>
</reference>
<dbReference type="InterPro" id="IPR004360">
    <property type="entry name" value="Glyas_Fos-R_dOase_dom"/>
</dbReference>
<dbReference type="InterPro" id="IPR029068">
    <property type="entry name" value="Glyas_Bleomycin-R_OHBP_Dase"/>
</dbReference>
<evidence type="ECO:0000259" key="1">
    <source>
        <dbReference type="PROSITE" id="PS51819"/>
    </source>
</evidence>
<proteinExistence type="predicted"/>
<evidence type="ECO:0000313" key="3">
    <source>
        <dbReference type="Proteomes" id="UP000536624"/>
    </source>
</evidence>
<organism evidence="2 3">
    <name type="scientific">Streptomyces malaysiensis</name>
    <dbReference type="NCBI Taxonomy" id="92644"/>
    <lineage>
        <taxon>Bacteria</taxon>
        <taxon>Bacillati</taxon>
        <taxon>Actinomycetota</taxon>
        <taxon>Actinomycetes</taxon>
        <taxon>Kitasatosporales</taxon>
        <taxon>Streptomycetaceae</taxon>
        <taxon>Streptomyces</taxon>
        <taxon>Streptomyces violaceusniger group</taxon>
    </lineage>
</organism>
<dbReference type="PROSITE" id="PS51819">
    <property type="entry name" value="VOC"/>
    <property type="match status" value="1"/>
</dbReference>
<sequence>MADDSKIGNVLYPVADVGAAAAFYGESLGLATKFTDGDRFAALDAGGVTLAIAGEAEDVTGGTPAASFKVQDVSATVRRMIDAGAKVVRGPEEGPHEVRAVVEDPWGNPVVVYSPRRNNP</sequence>
<feature type="domain" description="VOC" evidence="1">
    <location>
        <begin position="6"/>
        <end position="115"/>
    </location>
</feature>
<accession>A0A7X6AWG8</accession>
<dbReference type="Gene3D" id="3.10.180.10">
    <property type="entry name" value="2,3-Dihydroxybiphenyl 1,2-Dioxygenase, domain 1"/>
    <property type="match status" value="1"/>
</dbReference>
<comment type="caution">
    <text evidence="2">The sequence shown here is derived from an EMBL/GenBank/DDBJ whole genome shotgun (WGS) entry which is preliminary data.</text>
</comment>
<dbReference type="InterPro" id="IPR037523">
    <property type="entry name" value="VOC_core"/>
</dbReference>
<dbReference type="EMBL" id="JAALLH010000001">
    <property type="protein sequence ID" value="NIY64221.1"/>
    <property type="molecule type" value="Genomic_DNA"/>
</dbReference>
<gene>
    <name evidence="2" type="ORF">SMALB_2179</name>
</gene>
<name>A0A7X6AWG8_STRMQ</name>
<dbReference type="Proteomes" id="UP000536624">
    <property type="component" value="Unassembled WGS sequence"/>
</dbReference>
<protein>
    <recommendedName>
        <fullName evidence="1">VOC domain-containing protein</fullName>
    </recommendedName>
</protein>